<evidence type="ECO:0000256" key="1">
    <source>
        <dbReference type="ARBA" id="ARBA00006566"/>
    </source>
</evidence>
<accession>A0A7T3RFC4</accession>
<evidence type="ECO:0000256" key="3">
    <source>
        <dbReference type="ARBA" id="ARBA00022777"/>
    </source>
</evidence>
<dbReference type="InterPro" id="IPR036554">
    <property type="entry name" value="GHMP_kinase_C_sf"/>
</dbReference>
<feature type="domain" description="Galactokinase N-terminal" evidence="6">
    <location>
        <begin position="7"/>
        <end position="54"/>
    </location>
</feature>
<dbReference type="RefSeq" id="WP_177527930.1">
    <property type="nucleotide sequence ID" value="NZ_CBCSHE010000006.1"/>
</dbReference>
<evidence type="ECO:0000313" key="8">
    <source>
        <dbReference type="Proteomes" id="UP000595224"/>
    </source>
</evidence>
<keyword evidence="4" id="KW-0067">ATP-binding</keyword>
<dbReference type="GO" id="GO:0004335">
    <property type="term" value="F:galactokinase activity"/>
    <property type="evidence" value="ECO:0007669"/>
    <property type="project" value="TreeGrafter"/>
</dbReference>
<organism evidence="7 8">
    <name type="scientific">Treponema peruense</name>
    <dbReference type="NCBI Taxonomy" id="2787628"/>
    <lineage>
        <taxon>Bacteria</taxon>
        <taxon>Pseudomonadati</taxon>
        <taxon>Spirochaetota</taxon>
        <taxon>Spirochaetia</taxon>
        <taxon>Spirochaetales</taxon>
        <taxon>Treponemataceae</taxon>
        <taxon>Treponema</taxon>
    </lineage>
</organism>
<comment type="similarity">
    <text evidence="1">Belongs to the GHMP kinase family. GalK subfamily.</text>
</comment>
<gene>
    <name evidence="7" type="ORF">IWA51_05825</name>
</gene>
<dbReference type="GO" id="GO:0006012">
    <property type="term" value="P:galactose metabolic process"/>
    <property type="evidence" value="ECO:0007669"/>
    <property type="project" value="TreeGrafter"/>
</dbReference>
<dbReference type="InterPro" id="IPR006204">
    <property type="entry name" value="GHMP_kinase_N_dom"/>
</dbReference>
<sequence>MDEIISAHEAEYGVKPECIASAPGRFHLVGEHTWFFKDKTLSMAVNIPVYVAVSSRSDSNFRFEFAQLKERKRSAISTLKFKKEDKWANAVKAVLYGFSAGGFTLKGMNFTIWSETLPSAGFGITTAVKVASAWAIRELCGFRCTQEQMLQILDRANKLFLGTDTHRADSYAAIYSKENSLLLTDYSLNTFDIIPFKLKNRSVILTDARVPRIVTWNEESLQQPENVLLLGELKERKANVYGGWQYEENHAEVNEVLSVVSEDTKRRLICIMQEHKNVLDAVTAINKADFASFARAVNRSHEIMRDMYDISCPEIDWILKRVQELDENPDDYRNPVNCGRITGKGFGRCVYTIIRDCDIEKYRAKLAEYERIFGFKPECHIVKPAKGVRLI</sequence>
<dbReference type="InterPro" id="IPR014721">
    <property type="entry name" value="Ribsml_uS5_D2-typ_fold_subgr"/>
</dbReference>
<evidence type="ECO:0000259" key="5">
    <source>
        <dbReference type="Pfam" id="PF00288"/>
    </source>
</evidence>
<keyword evidence="3 7" id="KW-0808">Transferase</keyword>
<evidence type="ECO:0000256" key="4">
    <source>
        <dbReference type="ARBA" id="ARBA00022840"/>
    </source>
</evidence>
<dbReference type="Proteomes" id="UP000595224">
    <property type="component" value="Chromosome"/>
</dbReference>
<dbReference type="EMBL" id="CP064936">
    <property type="protein sequence ID" value="QQA02093.1"/>
    <property type="molecule type" value="Genomic_DNA"/>
</dbReference>
<dbReference type="KEGG" id="tper:IWA51_05825"/>
<dbReference type="InterPro" id="IPR006206">
    <property type="entry name" value="Mevalonate/galactokinase"/>
</dbReference>
<proteinExistence type="inferred from homology"/>
<dbReference type="Pfam" id="PF00288">
    <property type="entry name" value="GHMP_kinases_N"/>
    <property type="match status" value="1"/>
</dbReference>
<dbReference type="Gene3D" id="3.30.70.890">
    <property type="entry name" value="GHMP kinase, C-terminal domain"/>
    <property type="match status" value="1"/>
</dbReference>
<dbReference type="AlphaFoldDB" id="A0A7T3RFC4"/>
<evidence type="ECO:0000256" key="2">
    <source>
        <dbReference type="ARBA" id="ARBA00022741"/>
    </source>
</evidence>
<keyword evidence="8" id="KW-1185">Reference proteome</keyword>
<name>A0A7T3RFC4_9SPIR</name>
<dbReference type="Gene3D" id="3.30.230.10">
    <property type="match status" value="1"/>
</dbReference>
<dbReference type="InterPro" id="IPR019539">
    <property type="entry name" value="GalKase_N"/>
</dbReference>
<dbReference type="GO" id="GO:0005524">
    <property type="term" value="F:ATP binding"/>
    <property type="evidence" value="ECO:0007669"/>
    <property type="project" value="UniProtKB-KW"/>
</dbReference>
<keyword evidence="3 7" id="KW-0418">Kinase</keyword>
<protein>
    <submittedName>
        <fullName evidence="7">Galactokinase</fullName>
    </submittedName>
</protein>
<dbReference type="SUPFAM" id="SSF54211">
    <property type="entry name" value="Ribosomal protein S5 domain 2-like"/>
    <property type="match status" value="1"/>
</dbReference>
<dbReference type="Pfam" id="PF10509">
    <property type="entry name" value="GalKase_gal_bdg"/>
    <property type="match status" value="1"/>
</dbReference>
<dbReference type="PIRSF" id="PIRSF000530">
    <property type="entry name" value="Galactokinase"/>
    <property type="match status" value="1"/>
</dbReference>
<dbReference type="SUPFAM" id="SSF55060">
    <property type="entry name" value="GHMP Kinase, C-terminal domain"/>
    <property type="match status" value="1"/>
</dbReference>
<dbReference type="PANTHER" id="PTHR10457:SF7">
    <property type="entry name" value="GALACTOKINASE-RELATED"/>
    <property type="match status" value="1"/>
</dbReference>
<dbReference type="PRINTS" id="PR00959">
    <property type="entry name" value="MEVGALKINASE"/>
</dbReference>
<reference evidence="7 8" key="1">
    <citation type="submission" date="2020-11" db="EMBL/GenBank/DDBJ databases">
        <title>Treponema Peruensis nv. sp., first commensal Treponema isolated from human feces.</title>
        <authorList>
            <person name="Belkhou C."/>
            <person name="Raes J."/>
        </authorList>
    </citation>
    <scope>NUCLEOTIDE SEQUENCE [LARGE SCALE GENOMIC DNA]</scope>
    <source>
        <strain evidence="7 8">RCC2812</strain>
    </source>
</reference>
<dbReference type="GO" id="GO:0005829">
    <property type="term" value="C:cytosol"/>
    <property type="evidence" value="ECO:0007669"/>
    <property type="project" value="TreeGrafter"/>
</dbReference>
<evidence type="ECO:0000313" key="7">
    <source>
        <dbReference type="EMBL" id="QQA02093.1"/>
    </source>
</evidence>
<feature type="domain" description="GHMP kinase N-terminal" evidence="5">
    <location>
        <begin position="96"/>
        <end position="176"/>
    </location>
</feature>
<dbReference type="InterPro" id="IPR020568">
    <property type="entry name" value="Ribosomal_Su5_D2-typ_SF"/>
</dbReference>
<evidence type="ECO:0000259" key="6">
    <source>
        <dbReference type="Pfam" id="PF10509"/>
    </source>
</evidence>
<dbReference type="PANTHER" id="PTHR10457">
    <property type="entry name" value="MEVALONATE KINASE/GALACTOKINASE"/>
    <property type="match status" value="1"/>
</dbReference>
<keyword evidence="2" id="KW-0547">Nucleotide-binding</keyword>